<dbReference type="GO" id="GO:0051782">
    <property type="term" value="P:negative regulation of cell division"/>
    <property type="evidence" value="ECO:0007669"/>
    <property type="project" value="TreeGrafter"/>
</dbReference>
<dbReference type="PIRSF" id="PIRSF005647">
    <property type="entry name" value="CooC"/>
    <property type="match status" value="1"/>
</dbReference>
<dbReference type="AlphaFoldDB" id="A0A3B0UGU0"/>
<dbReference type="GO" id="GO:0005524">
    <property type="term" value="F:ATP binding"/>
    <property type="evidence" value="ECO:0007669"/>
    <property type="project" value="UniProtKB-KW"/>
</dbReference>
<sequence length="268" mass="29752">NKKSFRVVITGKGGVGKTTFTSVLTKLLARKTFKVLAVDEDPQINLPYSLGLPQDMEITPSSRNVDYIEEKTGARPGEVWGAMLRLNPDVSDVVDRFGIKVDDNINLIVMGSVIQAAAGCLCPENALLDSIVKFIALREGEVILMDTQAGVEHFGRALAQGFKQTVIITEPTFNAYQVAKHSAVLSRQLDIPYVHLVVNKVRSDEQFEKFKKVAGDSLENFNEVFVLPYDENILETEPDITPLLDSDTPYISTMKKLVNTLIDYGMRE</sequence>
<organism evidence="4">
    <name type="scientific">hydrothermal vent metagenome</name>
    <dbReference type="NCBI Taxonomy" id="652676"/>
    <lineage>
        <taxon>unclassified sequences</taxon>
        <taxon>metagenomes</taxon>
        <taxon>ecological metagenomes</taxon>
    </lineage>
</organism>
<dbReference type="GO" id="GO:0005829">
    <property type="term" value="C:cytosol"/>
    <property type="evidence" value="ECO:0007669"/>
    <property type="project" value="TreeGrafter"/>
</dbReference>
<dbReference type="InterPro" id="IPR002586">
    <property type="entry name" value="CobQ/CobB/MinD/ParA_Nub-bd_dom"/>
</dbReference>
<dbReference type="InterPro" id="IPR027417">
    <property type="entry name" value="P-loop_NTPase"/>
</dbReference>
<dbReference type="Gene3D" id="3.40.50.300">
    <property type="entry name" value="P-loop containing nucleotide triphosphate hydrolases"/>
    <property type="match status" value="1"/>
</dbReference>
<feature type="non-terminal residue" evidence="4">
    <location>
        <position position="1"/>
    </location>
</feature>
<dbReference type="InterPro" id="IPR014433">
    <property type="entry name" value="CooC"/>
</dbReference>
<proteinExistence type="predicted"/>
<dbReference type="GO" id="GO:0009898">
    <property type="term" value="C:cytoplasmic side of plasma membrane"/>
    <property type="evidence" value="ECO:0007669"/>
    <property type="project" value="TreeGrafter"/>
</dbReference>
<evidence type="ECO:0000256" key="1">
    <source>
        <dbReference type="ARBA" id="ARBA00022741"/>
    </source>
</evidence>
<name>A0A3B0UGU0_9ZZZZ</name>
<reference evidence="4" key="1">
    <citation type="submission" date="2018-06" db="EMBL/GenBank/DDBJ databases">
        <authorList>
            <person name="Zhirakovskaya E."/>
        </authorList>
    </citation>
    <scope>NUCLEOTIDE SEQUENCE</scope>
</reference>
<feature type="domain" description="CobQ/CobB/MinD/ParA nucleotide binding" evidence="3">
    <location>
        <begin position="7"/>
        <end position="235"/>
    </location>
</feature>
<protein>
    <submittedName>
        <fullName evidence="4">CO dehydrogenase accessory protein CooC (Nickel insertion)</fullName>
    </submittedName>
</protein>
<dbReference type="InterPro" id="IPR050625">
    <property type="entry name" value="ParA/MinD_ATPase"/>
</dbReference>
<evidence type="ECO:0000256" key="2">
    <source>
        <dbReference type="ARBA" id="ARBA00022840"/>
    </source>
</evidence>
<keyword evidence="1" id="KW-0547">Nucleotide-binding</keyword>
<dbReference type="GO" id="GO:0016887">
    <property type="term" value="F:ATP hydrolysis activity"/>
    <property type="evidence" value="ECO:0007669"/>
    <property type="project" value="TreeGrafter"/>
</dbReference>
<keyword evidence="2" id="KW-0067">ATP-binding</keyword>
<gene>
    <name evidence="4" type="ORF">MNBD_BACTEROID07-1824</name>
</gene>
<dbReference type="PANTHER" id="PTHR43384:SF6">
    <property type="entry name" value="SEPTUM SITE-DETERMINING PROTEIN MIND HOMOLOG, CHLOROPLASTIC"/>
    <property type="match status" value="1"/>
</dbReference>
<evidence type="ECO:0000259" key="3">
    <source>
        <dbReference type="Pfam" id="PF01656"/>
    </source>
</evidence>
<dbReference type="SUPFAM" id="SSF52540">
    <property type="entry name" value="P-loop containing nucleoside triphosphate hydrolases"/>
    <property type="match status" value="1"/>
</dbReference>
<evidence type="ECO:0000313" key="4">
    <source>
        <dbReference type="EMBL" id="VAW29798.1"/>
    </source>
</evidence>
<dbReference type="Pfam" id="PF01656">
    <property type="entry name" value="CbiA"/>
    <property type="match status" value="1"/>
</dbReference>
<dbReference type="PANTHER" id="PTHR43384">
    <property type="entry name" value="SEPTUM SITE-DETERMINING PROTEIN MIND HOMOLOG, CHLOROPLASTIC-RELATED"/>
    <property type="match status" value="1"/>
</dbReference>
<accession>A0A3B0UGU0</accession>
<dbReference type="EMBL" id="UOET01000428">
    <property type="protein sequence ID" value="VAW29798.1"/>
    <property type="molecule type" value="Genomic_DNA"/>
</dbReference>